<evidence type="ECO:0000256" key="5">
    <source>
        <dbReference type="ARBA" id="ARBA00023136"/>
    </source>
</evidence>
<comment type="similarity">
    <text evidence="2">Belongs to the autoinducer-2 exporter (AI-2E) (TC 2.A.86) family.</text>
</comment>
<feature type="transmembrane region" description="Helical" evidence="6">
    <location>
        <begin position="66"/>
        <end position="87"/>
    </location>
</feature>
<keyword evidence="8" id="KW-1185">Reference proteome</keyword>
<dbReference type="Pfam" id="PF01594">
    <property type="entry name" value="AI-2E_transport"/>
    <property type="match status" value="1"/>
</dbReference>
<gene>
    <name evidence="7" type="ORF">ACFMB1_02905</name>
</gene>
<keyword evidence="3 6" id="KW-0812">Transmembrane</keyword>
<dbReference type="RefSeq" id="WP_379880202.1">
    <property type="nucleotide sequence ID" value="NZ_JBHPON010000001.1"/>
</dbReference>
<keyword evidence="5 6" id="KW-0472">Membrane</keyword>
<evidence type="ECO:0000256" key="6">
    <source>
        <dbReference type="SAM" id="Phobius"/>
    </source>
</evidence>
<feature type="transmembrane region" description="Helical" evidence="6">
    <location>
        <begin position="224"/>
        <end position="243"/>
    </location>
</feature>
<reference evidence="7 8" key="1">
    <citation type="submission" date="2024-09" db="EMBL/GenBank/DDBJ databases">
        <authorList>
            <person name="Zhang Z.-H."/>
        </authorList>
    </citation>
    <scope>NUCLEOTIDE SEQUENCE [LARGE SCALE GENOMIC DNA]</scope>
    <source>
        <strain evidence="7 8">HHTR114</strain>
    </source>
</reference>
<evidence type="ECO:0000313" key="8">
    <source>
        <dbReference type="Proteomes" id="UP001596116"/>
    </source>
</evidence>
<comment type="caution">
    <text evidence="7">The sequence shown here is derived from an EMBL/GenBank/DDBJ whole genome shotgun (WGS) entry which is preliminary data.</text>
</comment>
<protein>
    <submittedName>
        <fullName evidence="7">AI-2E family transporter</fullName>
    </submittedName>
</protein>
<dbReference type="PANTHER" id="PTHR21716">
    <property type="entry name" value="TRANSMEMBRANE PROTEIN"/>
    <property type="match status" value="1"/>
</dbReference>
<dbReference type="PANTHER" id="PTHR21716:SF64">
    <property type="entry name" value="AI-2 TRANSPORT PROTEIN TQSA"/>
    <property type="match status" value="1"/>
</dbReference>
<feature type="transmembrane region" description="Helical" evidence="6">
    <location>
        <begin position="275"/>
        <end position="293"/>
    </location>
</feature>
<comment type="subcellular location">
    <subcellularLocation>
        <location evidence="1">Membrane</location>
        <topology evidence="1">Multi-pass membrane protein</topology>
    </subcellularLocation>
</comment>
<evidence type="ECO:0000256" key="1">
    <source>
        <dbReference type="ARBA" id="ARBA00004141"/>
    </source>
</evidence>
<dbReference type="EMBL" id="JBHPON010000001">
    <property type="protein sequence ID" value="MFC6034475.1"/>
    <property type="molecule type" value="Genomic_DNA"/>
</dbReference>
<organism evidence="7 8">
    <name type="scientific">Hyphococcus aureus</name>
    <dbReference type="NCBI Taxonomy" id="2666033"/>
    <lineage>
        <taxon>Bacteria</taxon>
        <taxon>Pseudomonadati</taxon>
        <taxon>Pseudomonadota</taxon>
        <taxon>Alphaproteobacteria</taxon>
        <taxon>Parvularculales</taxon>
        <taxon>Parvularculaceae</taxon>
        <taxon>Hyphococcus</taxon>
    </lineage>
</organism>
<feature type="transmembrane region" description="Helical" evidence="6">
    <location>
        <begin position="313"/>
        <end position="342"/>
    </location>
</feature>
<sequence>MAHAAGHSMARTFYTLAVAVLVGFIAYVGRGVLIPFVVAGFLAFLIYTLKENVKRIPVVGNYMPDWVGYLFAFILIGAGMVLFVEIIRANVETLLGAWPSYEKRLEALANDAIEFFRTSSFLPAELLGGVEQIQQSAIGLIRPLLSQAAGSLKSLTSNFLTFITVFLYLVFMLIERGRIFTKIGLLGANDRQRRAIHETIGDIGVMVRQYITVKTVSNLITASLSYVIMLVIGVQFAGFWALLIFALNYIPIFGAPSAMILPVLLSLVQPDGGGLRMALITLGCLIAADQVMANGVEPRIVGRTLNLSPLVVLFTLGVWGSLWGFAGLLLSVPITVTVMIVLSQFRSTRAVAIMMSDNGEIAELKHEALSPDAA</sequence>
<dbReference type="Proteomes" id="UP001596116">
    <property type="component" value="Unassembled WGS sequence"/>
</dbReference>
<evidence type="ECO:0000256" key="3">
    <source>
        <dbReference type="ARBA" id="ARBA00022692"/>
    </source>
</evidence>
<evidence type="ECO:0000313" key="7">
    <source>
        <dbReference type="EMBL" id="MFC6034475.1"/>
    </source>
</evidence>
<evidence type="ECO:0000256" key="4">
    <source>
        <dbReference type="ARBA" id="ARBA00022989"/>
    </source>
</evidence>
<name>A0ABW1KRJ4_9PROT</name>
<feature type="transmembrane region" description="Helical" evidence="6">
    <location>
        <begin position="249"/>
        <end position="268"/>
    </location>
</feature>
<feature type="transmembrane region" description="Helical" evidence="6">
    <location>
        <begin position="12"/>
        <end position="45"/>
    </location>
</feature>
<proteinExistence type="inferred from homology"/>
<keyword evidence="4 6" id="KW-1133">Transmembrane helix</keyword>
<evidence type="ECO:0000256" key="2">
    <source>
        <dbReference type="ARBA" id="ARBA00009773"/>
    </source>
</evidence>
<feature type="transmembrane region" description="Helical" evidence="6">
    <location>
        <begin position="155"/>
        <end position="174"/>
    </location>
</feature>
<dbReference type="InterPro" id="IPR002549">
    <property type="entry name" value="AI-2E-like"/>
</dbReference>
<accession>A0ABW1KRJ4</accession>